<dbReference type="OrthoDB" id="422720at2759"/>
<dbReference type="AlphaFoldDB" id="S8DJN2"/>
<comment type="similarity">
    <text evidence="1">Belongs to the TRAFAC class dynamin-like GTPase superfamily. IRG family.</text>
</comment>
<dbReference type="Gene3D" id="3.40.50.300">
    <property type="entry name" value="P-loop containing nucleotide triphosphate hydrolases"/>
    <property type="match status" value="1"/>
</dbReference>
<keyword evidence="4" id="KW-1185">Reference proteome</keyword>
<proteinExistence type="inferred from homology"/>
<dbReference type="InterPro" id="IPR027417">
    <property type="entry name" value="P-loop_NTPase"/>
</dbReference>
<feature type="domain" description="IRG-type G" evidence="2">
    <location>
        <begin position="1"/>
        <end position="127"/>
    </location>
</feature>
<protein>
    <recommendedName>
        <fullName evidence="2">IRG-type G domain-containing protein</fullName>
    </recommendedName>
</protein>
<evidence type="ECO:0000256" key="1">
    <source>
        <dbReference type="ARBA" id="ARBA00005429"/>
    </source>
</evidence>
<reference evidence="3 4" key="1">
    <citation type="journal article" date="2012" name="Science">
        <title>The Paleozoic origin of enzymatic lignin decomposition reconstructed from 31 fungal genomes.</title>
        <authorList>
            <person name="Floudas D."/>
            <person name="Binder M."/>
            <person name="Riley R."/>
            <person name="Barry K."/>
            <person name="Blanchette R.A."/>
            <person name="Henrissat B."/>
            <person name="Martinez A.T."/>
            <person name="Otillar R."/>
            <person name="Spatafora J.W."/>
            <person name="Yadav J.S."/>
            <person name="Aerts A."/>
            <person name="Benoit I."/>
            <person name="Boyd A."/>
            <person name="Carlson A."/>
            <person name="Copeland A."/>
            <person name="Coutinho P.M."/>
            <person name="de Vries R.P."/>
            <person name="Ferreira P."/>
            <person name="Findley K."/>
            <person name="Foster B."/>
            <person name="Gaskell J."/>
            <person name="Glotzer D."/>
            <person name="Gorecki P."/>
            <person name="Heitman J."/>
            <person name="Hesse C."/>
            <person name="Hori C."/>
            <person name="Igarashi K."/>
            <person name="Jurgens J.A."/>
            <person name="Kallen N."/>
            <person name="Kersten P."/>
            <person name="Kohler A."/>
            <person name="Kuees U."/>
            <person name="Kumar T.K.A."/>
            <person name="Kuo A."/>
            <person name="LaButti K."/>
            <person name="Larrondo L.F."/>
            <person name="Lindquist E."/>
            <person name="Ling A."/>
            <person name="Lombard V."/>
            <person name="Lucas S."/>
            <person name="Lundell T."/>
            <person name="Martin R."/>
            <person name="McLaughlin D.J."/>
            <person name="Morgenstern I."/>
            <person name="Morin E."/>
            <person name="Murat C."/>
            <person name="Nagy L.G."/>
            <person name="Nolan M."/>
            <person name="Ohm R.A."/>
            <person name="Patyshakuliyeva A."/>
            <person name="Rokas A."/>
            <person name="Ruiz-Duenas F.J."/>
            <person name="Sabat G."/>
            <person name="Salamov A."/>
            <person name="Samejima M."/>
            <person name="Schmutz J."/>
            <person name="Slot J.C."/>
            <person name="St John F."/>
            <person name="Stenlid J."/>
            <person name="Sun H."/>
            <person name="Sun S."/>
            <person name="Syed K."/>
            <person name="Tsang A."/>
            <person name="Wiebenga A."/>
            <person name="Young D."/>
            <person name="Pisabarro A."/>
            <person name="Eastwood D.C."/>
            <person name="Martin F."/>
            <person name="Cullen D."/>
            <person name="Grigoriev I.V."/>
            <person name="Hibbett D.S."/>
        </authorList>
    </citation>
    <scope>NUCLEOTIDE SEQUENCE</scope>
    <source>
        <strain evidence="4">FP-58527</strain>
    </source>
</reference>
<dbReference type="Proteomes" id="UP000015241">
    <property type="component" value="Unassembled WGS sequence"/>
</dbReference>
<dbReference type="STRING" id="743788.S8DJN2"/>
<evidence type="ECO:0000313" key="4">
    <source>
        <dbReference type="Proteomes" id="UP000015241"/>
    </source>
</evidence>
<name>S8DJN2_FOMSC</name>
<dbReference type="InterPro" id="IPR030385">
    <property type="entry name" value="G_IRG_dom"/>
</dbReference>
<dbReference type="InParanoid" id="S8DJN2"/>
<accession>S8DJN2</accession>
<feature type="non-terminal residue" evidence="3">
    <location>
        <position position="1"/>
    </location>
</feature>
<dbReference type="HOGENOM" id="CLU_1754044_0_0_1"/>
<evidence type="ECO:0000313" key="3">
    <source>
        <dbReference type="EMBL" id="EPS93037.1"/>
    </source>
</evidence>
<dbReference type="PROSITE" id="PS51716">
    <property type="entry name" value="G_IRG"/>
    <property type="match status" value="1"/>
</dbReference>
<gene>
    <name evidence="3" type="ORF">FOMPIDRAFT_1026652</name>
</gene>
<sequence length="149" mass="16747">WKYFTDQGLYILNCIIVVIDNRFTATDIAILRSCVHFQIPSFIVRSKSKLHIVNVSEEMGGDQDDDIEGKRVRLAKARERYIRDTRDNVAQNLEQAGLLAQKVYPVDKDILVKAVKGRSSADAIDEDDLLKDMSALVKRLEGSAVPVNA</sequence>
<organism evidence="3 4">
    <name type="scientific">Fomitopsis schrenkii</name>
    <name type="common">Brown rot fungus</name>
    <dbReference type="NCBI Taxonomy" id="2126942"/>
    <lineage>
        <taxon>Eukaryota</taxon>
        <taxon>Fungi</taxon>
        <taxon>Dikarya</taxon>
        <taxon>Basidiomycota</taxon>
        <taxon>Agaricomycotina</taxon>
        <taxon>Agaricomycetes</taxon>
        <taxon>Polyporales</taxon>
        <taxon>Fomitopsis</taxon>
    </lineage>
</organism>
<dbReference type="EMBL" id="KE504305">
    <property type="protein sequence ID" value="EPS93037.1"/>
    <property type="molecule type" value="Genomic_DNA"/>
</dbReference>
<dbReference type="GO" id="GO:0005525">
    <property type="term" value="F:GTP binding"/>
    <property type="evidence" value="ECO:0007669"/>
    <property type="project" value="InterPro"/>
</dbReference>
<evidence type="ECO:0000259" key="2">
    <source>
        <dbReference type="PROSITE" id="PS51716"/>
    </source>
</evidence>